<evidence type="ECO:0000256" key="2">
    <source>
        <dbReference type="ARBA" id="ARBA00023002"/>
    </source>
</evidence>
<dbReference type="InterPro" id="IPR051799">
    <property type="entry name" value="NADH_flavin_oxidoreductase"/>
</dbReference>
<evidence type="ECO:0000313" key="5">
    <source>
        <dbReference type="Proteomes" id="UP000198949"/>
    </source>
</evidence>
<dbReference type="GO" id="GO:0016491">
    <property type="term" value="F:oxidoreductase activity"/>
    <property type="evidence" value="ECO:0007669"/>
    <property type="project" value="UniProtKB-KW"/>
</dbReference>
<evidence type="ECO:0000313" key="4">
    <source>
        <dbReference type="EMBL" id="SDD23944.1"/>
    </source>
</evidence>
<dbReference type="CDD" id="cd04733">
    <property type="entry name" value="OYE_like_2_FMN"/>
    <property type="match status" value="1"/>
</dbReference>
<keyword evidence="1" id="KW-0285">Flavoprotein</keyword>
<dbReference type="GO" id="GO:0010181">
    <property type="term" value="F:FMN binding"/>
    <property type="evidence" value="ECO:0007669"/>
    <property type="project" value="InterPro"/>
</dbReference>
<evidence type="ECO:0000259" key="3">
    <source>
        <dbReference type="Pfam" id="PF00724"/>
    </source>
</evidence>
<name>A0A1G6T4Y7_9ACTN</name>
<sequence>MLDSPLPLRSGTTLRNRIVKAAMEEQLAGPGQQPDERLERLYRRWGAGGAGLIITGHVMVDRRAVAQPGDIVLDETSDLEPFRRWASAAGAAPVWMQINHPGRLVLRDTGALALAPSAVQVAIGSLSRLYPVPKPMAEQDIRDVIDRFATTARLAREAGFPGVEIHAAHGYLVSQFLSPLVNRRDDEWGGSLRNRARLLLEIVDAVRDRVDPGFGIAVKLNSADFQRGGFAIDDARQVVEWLGDSVDFVELSGGNIESLISPEQTADHSTLAREAYLIDLAGRLVDRAAVPLMLTGGVRRREAAERVIERGFALVGAATALAQQPEAPRRWLAGDDAPVEPPCSMIRSKPIRAAAVQAAITGRLQSMGDGRDTPPRAPTVALLLDRYRRSRHLSRYRRDHVG</sequence>
<dbReference type="Gene3D" id="3.20.20.70">
    <property type="entry name" value="Aldolase class I"/>
    <property type="match status" value="1"/>
</dbReference>
<feature type="domain" description="NADH:flavin oxidoreductase/NADH oxidase N-terminal" evidence="3">
    <location>
        <begin position="5"/>
        <end position="330"/>
    </location>
</feature>
<dbReference type="RefSeq" id="WP_091030080.1">
    <property type="nucleotide sequence ID" value="NZ_FNAD01000002.1"/>
</dbReference>
<dbReference type="AlphaFoldDB" id="A0A1G6T4Y7"/>
<protein>
    <submittedName>
        <fullName evidence="4">2,4-dienoyl-CoA reductase</fullName>
    </submittedName>
</protein>
<evidence type="ECO:0000256" key="1">
    <source>
        <dbReference type="ARBA" id="ARBA00022630"/>
    </source>
</evidence>
<dbReference type="Proteomes" id="UP000198949">
    <property type="component" value="Unassembled WGS sequence"/>
</dbReference>
<gene>
    <name evidence="4" type="ORF">SAMN05216270_102477</name>
</gene>
<keyword evidence="5" id="KW-1185">Reference proteome</keyword>
<dbReference type="STRING" id="58114.SAMN05216270_102477"/>
<dbReference type="EMBL" id="FNAD01000002">
    <property type="protein sequence ID" value="SDD23944.1"/>
    <property type="molecule type" value="Genomic_DNA"/>
</dbReference>
<organism evidence="4 5">
    <name type="scientific">Glycomyces harbinensis</name>
    <dbReference type="NCBI Taxonomy" id="58114"/>
    <lineage>
        <taxon>Bacteria</taxon>
        <taxon>Bacillati</taxon>
        <taxon>Actinomycetota</taxon>
        <taxon>Actinomycetes</taxon>
        <taxon>Glycomycetales</taxon>
        <taxon>Glycomycetaceae</taxon>
        <taxon>Glycomyces</taxon>
    </lineage>
</organism>
<keyword evidence="2" id="KW-0560">Oxidoreductase</keyword>
<reference evidence="5" key="1">
    <citation type="submission" date="2016-10" db="EMBL/GenBank/DDBJ databases">
        <authorList>
            <person name="Varghese N."/>
            <person name="Submissions S."/>
        </authorList>
    </citation>
    <scope>NUCLEOTIDE SEQUENCE [LARGE SCALE GENOMIC DNA]</scope>
    <source>
        <strain evidence="5">CGMCC 4.3516</strain>
    </source>
</reference>
<dbReference type="Pfam" id="PF00724">
    <property type="entry name" value="Oxidored_FMN"/>
    <property type="match status" value="1"/>
</dbReference>
<dbReference type="InterPro" id="IPR013785">
    <property type="entry name" value="Aldolase_TIM"/>
</dbReference>
<proteinExistence type="predicted"/>
<dbReference type="InterPro" id="IPR001155">
    <property type="entry name" value="OxRdtase_FMN_N"/>
</dbReference>
<dbReference type="PANTHER" id="PTHR43656">
    <property type="entry name" value="BINDING OXIDOREDUCTASE, PUTATIVE (AFU_ORTHOLOGUE AFUA_2G08260)-RELATED"/>
    <property type="match status" value="1"/>
</dbReference>
<dbReference type="OrthoDB" id="3169239at2"/>
<accession>A0A1G6T4Y7</accession>
<dbReference type="PANTHER" id="PTHR43656:SF2">
    <property type="entry name" value="BINDING OXIDOREDUCTASE, PUTATIVE (AFU_ORTHOLOGUE AFUA_2G08260)-RELATED"/>
    <property type="match status" value="1"/>
</dbReference>
<dbReference type="SUPFAM" id="SSF51395">
    <property type="entry name" value="FMN-linked oxidoreductases"/>
    <property type="match status" value="1"/>
</dbReference>